<evidence type="ECO:0000256" key="1">
    <source>
        <dbReference type="ARBA" id="ARBA00004613"/>
    </source>
</evidence>
<evidence type="ECO:0000313" key="10">
    <source>
        <dbReference type="EMBL" id="WXH71738.1"/>
    </source>
</evidence>
<feature type="chain" id="PRO_5044264602" evidence="8">
    <location>
        <begin position="19"/>
        <end position="126"/>
    </location>
</feature>
<evidence type="ECO:0000256" key="3">
    <source>
        <dbReference type="ARBA" id="ARBA00022690"/>
    </source>
</evidence>
<reference evidence="10" key="1">
    <citation type="submission" date="2024-03" db="EMBL/GenBank/DDBJ databases">
        <authorList>
            <person name="Jin J.A."/>
            <person name="King G.A."/>
            <person name="Walker A."/>
        </authorList>
    </citation>
    <scope>NUCLEOTIDE SEQUENCE</scope>
</reference>
<evidence type="ECO:0000256" key="6">
    <source>
        <dbReference type="ARBA" id="ARBA00029459"/>
    </source>
</evidence>
<sequence>MKAALILLCVFVFVAVEACKDGDRLLVADGCNKCRCVNGTPACTKMFCPPGIKFKCNPGEMFIAKDGCSECICSAKGKHACSRKGCPGGRPKRAAGCTPGQVWKESCNDCFCADSAVPICTQKLCL</sequence>
<feature type="disulfide bond" evidence="7">
    <location>
        <begin position="110"/>
        <end position="120"/>
    </location>
</feature>
<dbReference type="InterPro" id="IPR008037">
    <property type="entry name" value="Pacifastin_dom"/>
</dbReference>
<evidence type="ECO:0000259" key="9">
    <source>
        <dbReference type="PROSITE" id="PS51446"/>
    </source>
</evidence>
<dbReference type="GO" id="GO:0004867">
    <property type="term" value="F:serine-type endopeptidase inhibitor activity"/>
    <property type="evidence" value="ECO:0007669"/>
    <property type="project" value="UniProtKB-UniRule"/>
</dbReference>
<accession>A0AB38ZE98</accession>
<comment type="similarity">
    <text evidence="6 7">Belongs to the protease inhibitor I19 family.</text>
</comment>
<dbReference type="AlphaFoldDB" id="A0AB38ZE98"/>
<protein>
    <submittedName>
        <fullName evidence="10">Venom pacifastin 1</fullName>
    </submittedName>
</protein>
<evidence type="ECO:0000256" key="8">
    <source>
        <dbReference type="SAM" id="SignalP"/>
    </source>
</evidence>
<evidence type="ECO:0000256" key="7">
    <source>
        <dbReference type="PROSITE-ProRule" id="PRU00776"/>
    </source>
</evidence>
<feature type="domain" description="Pacifastin" evidence="9">
    <location>
        <begin position="94"/>
        <end position="126"/>
    </location>
</feature>
<organism evidence="10">
    <name type="scientific">Ectomocoris sp</name>
    <dbReference type="NCBI Taxonomy" id="3104572"/>
    <lineage>
        <taxon>Eukaryota</taxon>
        <taxon>Metazoa</taxon>
        <taxon>Ecdysozoa</taxon>
        <taxon>Arthropoda</taxon>
        <taxon>Hexapoda</taxon>
        <taxon>Insecta</taxon>
        <taxon>Pterygota</taxon>
        <taxon>Neoptera</taxon>
        <taxon>Paraneoptera</taxon>
        <taxon>Hemiptera</taxon>
        <taxon>Heteroptera</taxon>
        <taxon>Panheteroptera</taxon>
        <taxon>Cimicomorpha</taxon>
        <taxon>Reduviidae</taxon>
        <taxon>Peiratinae</taxon>
        <taxon>Ectomocoris</taxon>
    </lineage>
</organism>
<dbReference type="Pfam" id="PF05375">
    <property type="entry name" value="Pacifastin_I"/>
    <property type="match status" value="3"/>
</dbReference>
<keyword evidence="8" id="KW-0732">Signal</keyword>
<feature type="disulfide bond" evidence="7">
    <location>
        <begin position="107"/>
        <end position="125"/>
    </location>
</feature>
<proteinExistence type="evidence at transcript level"/>
<dbReference type="SUPFAM" id="SSF57283">
    <property type="entry name" value="PMP inhibitors"/>
    <property type="match status" value="2"/>
</dbReference>
<dbReference type="PROSITE" id="PS51446">
    <property type="entry name" value="PACIFASTIN"/>
    <property type="match status" value="1"/>
</dbReference>
<feature type="site" description="Reactive bond" evidence="7">
    <location>
        <begin position="122"/>
        <end position="123"/>
    </location>
</feature>
<dbReference type="GO" id="GO:0005576">
    <property type="term" value="C:extracellular region"/>
    <property type="evidence" value="ECO:0007669"/>
    <property type="project" value="UniProtKB-SubCell"/>
</dbReference>
<keyword evidence="4 7" id="KW-0722">Serine protease inhibitor</keyword>
<feature type="disulfide bond" evidence="7">
    <location>
        <begin position="97"/>
        <end position="112"/>
    </location>
</feature>
<evidence type="ECO:0000256" key="4">
    <source>
        <dbReference type="ARBA" id="ARBA00022900"/>
    </source>
</evidence>
<keyword evidence="3 7" id="KW-0646">Protease inhibitor</keyword>
<comment type="subcellular location">
    <subcellularLocation>
        <location evidence="1">Secreted</location>
    </subcellularLocation>
</comment>
<keyword evidence="2" id="KW-0964">Secreted</keyword>
<evidence type="ECO:0000256" key="2">
    <source>
        <dbReference type="ARBA" id="ARBA00022525"/>
    </source>
</evidence>
<evidence type="ECO:0000256" key="5">
    <source>
        <dbReference type="ARBA" id="ARBA00023157"/>
    </source>
</evidence>
<name>A0AB38ZE98_9HEMI</name>
<dbReference type="InterPro" id="IPR036201">
    <property type="entry name" value="Pacifastin_dom_sf"/>
</dbReference>
<keyword evidence="5 7" id="KW-1015">Disulfide bond</keyword>
<feature type="signal peptide" evidence="8">
    <location>
        <begin position="1"/>
        <end position="18"/>
    </location>
</feature>
<dbReference type="EMBL" id="PP510813">
    <property type="protein sequence ID" value="WXH71738.1"/>
    <property type="molecule type" value="mRNA"/>
</dbReference>